<dbReference type="InterPro" id="IPR026341">
    <property type="entry name" value="T9SS_type_B"/>
</dbReference>
<accession>A0ABR8WIW4</accession>
<dbReference type="NCBIfam" id="TIGR04131">
    <property type="entry name" value="Bac_Flav_CTERM"/>
    <property type="match status" value="1"/>
</dbReference>
<evidence type="ECO:0000313" key="2">
    <source>
        <dbReference type="EMBL" id="MBD8016935.1"/>
    </source>
</evidence>
<evidence type="ECO:0000313" key="3">
    <source>
        <dbReference type="Proteomes" id="UP000626242"/>
    </source>
</evidence>
<dbReference type="EMBL" id="JACSPS010000001">
    <property type="protein sequence ID" value="MBD8016935.1"/>
    <property type="molecule type" value="Genomic_DNA"/>
</dbReference>
<name>A0ABR8WIW4_9FLAO</name>
<gene>
    <name evidence="2" type="ORF">H9628_00450</name>
</gene>
<feature type="signal peptide" evidence="1">
    <location>
        <begin position="1"/>
        <end position="20"/>
    </location>
</feature>
<evidence type="ECO:0000256" key="1">
    <source>
        <dbReference type="SAM" id="SignalP"/>
    </source>
</evidence>
<dbReference type="Proteomes" id="UP000626242">
    <property type="component" value="Unassembled WGS sequence"/>
</dbReference>
<dbReference type="Gene3D" id="2.60.40.10">
    <property type="entry name" value="Immunoglobulins"/>
    <property type="match status" value="1"/>
</dbReference>
<keyword evidence="1" id="KW-0732">Signal</keyword>
<dbReference type="RefSeq" id="WP_251832152.1">
    <property type="nucleotide sequence ID" value="NZ_JACSPS010000001.1"/>
</dbReference>
<comment type="caution">
    <text evidence="2">The sequence shown here is derived from an EMBL/GenBank/DDBJ whole genome shotgun (WGS) entry which is preliminary data.</text>
</comment>
<feature type="chain" id="PRO_5046187071" evidence="1">
    <location>
        <begin position="21"/>
        <end position="686"/>
    </location>
</feature>
<organism evidence="2 3">
    <name type="scientific">Kaistella pullorum</name>
    <dbReference type="NCBI Taxonomy" id="2763074"/>
    <lineage>
        <taxon>Bacteria</taxon>
        <taxon>Pseudomonadati</taxon>
        <taxon>Bacteroidota</taxon>
        <taxon>Flavobacteriia</taxon>
        <taxon>Flavobacteriales</taxon>
        <taxon>Weeksellaceae</taxon>
        <taxon>Chryseobacterium group</taxon>
        <taxon>Kaistella</taxon>
    </lineage>
</organism>
<dbReference type="Pfam" id="PF13585">
    <property type="entry name" value="CHU_C"/>
    <property type="match status" value="1"/>
</dbReference>
<reference evidence="2 3" key="1">
    <citation type="submission" date="2020-08" db="EMBL/GenBank/DDBJ databases">
        <title>A Genomic Blueprint of the Chicken Gut Microbiome.</title>
        <authorList>
            <person name="Gilroy R."/>
            <person name="Ravi A."/>
            <person name="Getino M."/>
            <person name="Pursley I."/>
            <person name="Horton D.L."/>
            <person name="Alikhan N.-F."/>
            <person name="Baker D."/>
            <person name="Gharbi K."/>
            <person name="Hall N."/>
            <person name="Watson M."/>
            <person name="Adriaenssens E.M."/>
            <person name="Foster-Nyarko E."/>
            <person name="Jarju S."/>
            <person name="Secka A."/>
            <person name="Antonio M."/>
            <person name="Oren A."/>
            <person name="Chaudhuri R."/>
            <person name="La Ragione R.M."/>
            <person name="Hildebrand F."/>
            <person name="Pallen M.J."/>
        </authorList>
    </citation>
    <scope>NUCLEOTIDE SEQUENCE [LARGE SCALE GENOMIC DNA]</scope>
    <source>
        <strain evidence="2 3">Sa1CVA4</strain>
    </source>
</reference>
<protein>
    <submittedName>
        <fullName evidence="2">Gliding motility-associated C-terminal domain-containing protein</fullName>
    </submittedName>
</protein>
<dbReference type="InterPro" id="IPR013783">
    <property type="entry name" value="Ig-like_fold"/>
</dbReference>
<sequence>MKKILSFWSLLLFAALSAQQYISVSAKTPDQLVRDVLIGSQSASCISVSNVSATGWQDFGSSTTSYGYFEKGTLPFDIDKGIILSTGDLFKVPGPNSSRPTSNVLDDTDINWPGDPDLADALGVDVSYYLNSSVLEFDFTPSNTTGISFEYMFLSEEYYDTNCDYPDAFVFLIKKAGTSDPYKNIALIPGTTQPVTSQTINAAQGCQSNVQYFGTFNNDPYRSHLDSPTAFNGETKVLTAAADVVPGETYHIKLVVADRLFGGDRTGRFDSAVFLKAGSFTGKKDLGPDLLFADNTALCEGTDITLDATTASAVSYQWYKDGILLTGENTSTITIIGDKNNNGKYSVEIALSGCLLKGSRTVEFAEIPLTIVKSYCNYKNGEPIAVALQQLNSDYITNYQPYFQVQYFQDAAHQVALPNQWSYTQDTVVYYTIKSGTCTEVNGSIQFLTPKKSAILSDKTVCPGATTTLDAGSGFKYYKWLRKDGSTIGEGAAVSSINSLGAGEYSVELTSPNGCKLIQQVTVSESSLPVISHVDVAGSQITIHVSGGVPPFLYSIDGVNFQASNIFTNVPRGPHTAYVKDALNCGVGQKPFLILNLINVITPNGDGINDVLDYSDLKIKENVSIMIFSRNGTRVFQSANDNYLWDGKLDGRALPTGTYWYILTWTEPVSTTPATFTGWVLLKNRN</sequence>
<keyword evidence="3" id="KW-1185">Reference proteome</keyword>
<proteinExistence type="predicted"/>
<dbReference type="InterPro" id="IPR049804">
    <property type="entry name" value="Choice_anch_L"/>
</dbReference>
<dbReference type="NCBIfam" id="NF038133">
    <property type="entry name" value="choice_anch_L"/>
    <property type="match status" value="1"/>
</dbReference>